<evidence type="ECO:0000313" key="3">
    <source>
        <dbReference type="Proteomes" id="UP000232638"/>
    </source>
</evidence>
<dbReference type="KEGG" id="tsy:THSYN_27250"/>
<sequence length="245" mass="26853">MLAGRDDRPPQPPLSTRFATTAASRAGPSPNCKNGQSRVKLAQCDLLGSFAELLGEPAEKVFITPTAKYQLLPKKKSKAIDKFGDEATVRRVRDFLESTKEIPGIKDEGLLTLLHRIDKIDSGEALLFAAAVELPNPILATGDRNALRALLAQEALLARVVEALRDNVVTFESALLLALHRNGFASVKQKLLDSPKPDGMLRLVLKPDMHESNLCECLRSYLREVDSLLRFRELIVGGSESSLSQ</sequence>
<accession>A0A2K8UFI6</accession>
<dbReference type="RefSeq" id="WP_100921931.1">
    <property type="nucleotide sequence ID" value="NZ_CP020370.1"/>
</dbReference>
<name>A0A2K8UFI6_9GAMM</name>
<evidence type="ECO:0000313" key="2">
    <source>
        <dbReference type="EMBL" id="AUB84267.1"/>
    </source>
</evidence>
<feature type="region of interest" description="Disordered" evidence="1">
    <location>
        <begin position="1"/>
        <end position="35"/>
    </location>
</feature>
<dbReference type="OrthoDB" id="6895843at2"/>
<dbReference type="AlphaFoldDB" id="A0A2K8UFI6"/>
<evidence type="ECO:0000256" key="1">
    <source>
        <dbReference type="SAM" id="MobiDB-lite"/>
    </source>
</evidence>
<keyword evidence="3" id="KW-1185">Reference proteome</keyword>
<protein>
    <submittedName>
        <fullName evidence="2">Uncharacterized protein</fullName>
    </submittedName>
</protein>
<dbReference type="EMBL" id="CP020370">
    <property type="protein sequence ID" value="AUB84267.1"/>
    <property type="molecule type" value="Genomic_DNA"/>
</dbReference>
<dbReference type="Proteomes" id="UP000232638">
    <property type="component" value="Chromosome"/>
</dbReference>
<proteinExistence type="predicted"/>
<feature type="compositionally biased region" description="Low complexity" evidence="1">
    <location>
        <begin position="15"/>
        <end position="26"/>
    </location>
</feature>
<organism evidence="2 3">
    <name type="scientific">Candidatus Thiodictyon syntrophicum</name>
    <dbReference type="NCBI Taxonomy" id="1166950"/>
    <lineage>
        <taxon>Bacteria</taxon>
        <taxon>Pseudomonadati</taxon>
        <taxon>Pseudomonadota</taxon>
        <taxon>Gammaproteobacteria</taxon>
        <taxon>Chromatiales</taxon>
        <taxon>Chromatiaceae</taxon>
        <taxon>Thiodictyon</taxon>
    </lineage>
</organism>
<reference evidence="2 3" key="1">
    <citation type="submission" date="2017-03" db="EMBL/GenBank/DDBJ databases">
        <title>Complete genome sequence of Candidatus 'Thiodictyon syntrophicum' sp. nov. strain Cad16T, a photolithoautotroph purple sulfur bacterium isolated from an alpine meromictic lake.</title>
        <authorList>
            <person name="Luedin S.M."/>
            <person name="Pothier J.F."/>
            <person name="Danza F."/>
            <person name="Storelli N."/>
            <person name="Wittwer M."/>
            <person name="Tonolla M."/>
        </authorList>
    </citation>
    <scope>NUCLEOTIDE SEQUENCE [LARGE SCALE GENOMIC DNA]</scope>
    <source>
        <strain evidence="2 3">Cad16T</strain>
    </source>
</reference>
<gene>
    <name evidence="2" type="ORF">THSYN_27250</name>
</gene>